<feature type="coiled-coil region" evidence="1">
    <location>
        <begin position="211"/>
        <end position="238"/>
    </location>
</feature>
<evidence type="ECO:0000313" key="4">
    <source>
        <dbReference type="Proteomes" id="UP001202674"/>
    </source>
</evidence>
<dbReference type="InterPro" id="IPR058415">
    <property type="entry name" value="DUF8102"/>
</dbReference>
<dbReference type="Proteomes" id="UP001202674">
    <property type="component" value="Unassembled WGS sequence"/>
</dbReference>
<keyword evidence="4" id="KW-1185">Reference proteome</keyword>
<keyword evidence="1" id="KW-0175">Coiled coil</keyword>
<gene>
    <name evidence="3" type="ORF">AArcSt11_02880</name>
</gene>
<evidence type="ECO:0000259" key="2">
    <source>
        <dbReference type="Pfam" id="PF26404"/>
    </source>
</evidence>
<dbReference type="AlphaFoldDB" id="A0AAE3FN69"/>
<protein>
    <recommendedName>
        <fullName evidence="2">Domain of unknown function domain-containing protein</fullName>
    </recommendedName>
</protein>
<feature type="domain" description="Domain of unknown function" evidence="2">
    <location>
        <begin position="35"/>
        <end position="220"/>
    </location>
</feature>
<sequence length="239" mass="28219">MIDEDNQPDTSEEIMGDRGRYINPRLFDLDRPRGILSKTDREYLVGNREYEHKQSELNRKQEIRKRIKNGLQDFELLENYLDVDQREKVFEDFDEDELDHYVTSLISYLYKSSEGDAEWLKENVRTGVFRGIATNEKGAMLGDIKSVSVDINIEYEPDVAQIYKKFTQSNEEPLTPEEIGLLVRHGKLSEADIEELDRSDPMETPVKLERMMEMRKQMIKESDEMELIEEDLQDKNNRE</sequence>
<proteinExistence type="predicted"/>
<dbReference type="Pfam" id="PF26404">
    <property type="entry name" value="DUF8102"/>
    <property type="match status" value="1"/>
</dbReference>
<reference evidence="3 4" key="1">
    <citation type="journal article" date="2022" name="Syst. Appl. Microbiol.">
        <title>Natronocalculus amylovorans gen. nov., sp. nov., and Natranaeroarchaeum aerophilus sp. nov., dominant culturable amylolytic natronoarchaea from hypersaline soda lakes in southwestern Siberia.</title>
        <authorList>
            <person name="Sorokin D.Y."/>
            <person name="Elcheninov A.G."/>
            <person name="Khizhniak T.V."/>
            <person name="Koenen M."/>
            <person name="Bale N.J."/>
            <person name="Damste J.S.S."/>
            <person name="Kublanov I.V."/>
        </authorList>
    </citation>
    <scope>NUCLEOTIDE SEQUENCE [LARGE SCALE GENOMIC DNA]</scope>
    <source>
        <strain evidence="3 4">AArc-St1-1</strain>
    </source>
</reference>
<name>A0AAE3FN69_9EURY</name>
<evidence type="ECO:0000256" key="1">
    <source>
        <dbReference type="SAM" id="Coils"/>
    </source>
</evidence>
<dbReference type="RefSeq" id="WP_250594437.1">
    <property type="nucleotide sequence ID" value="NZ_JAKRVY010000001.1"/>
</dbReference>
<evidence type="ECO:0000313" key="3">
    <source>
        <dbReference type="EMBL" id="MCL9812597.1"/>
    </source>
</evidence>
<organism evidence="3 4">
    <name type="scientific">Natranaeroarchaeum aerophilus</name>
    <dbReference type="NCBI Taxonomy" id="2917711"/>
    <lineage>
        <taxon>Archaea</taxon>
        <taxon>Methanobacteriati</taxon>
        <taxon>Methanobacteriota</taxon>
        <taxon>Stenosarchaea group</taxon>
        <taxon>Halobacteria</taxon>
        <taxon>Halobacteriales</taxon>
        <taxon>Natronoarchaeaceae</taxon>
        <taxon>Natranaeroarchaeum</taxon>
    </lineage>
</organism>
<comment type="caution">
    <text evidence="3">The sequence shown here is derived from an EMBL/GenBank/DDBJ whole genome shotgun (WGS) entry which is preliminary data.</text>
</comment>
<dbReference type="EMBL" id="JAKRVY010000001">
    <property type="protein sequence ID" value="MCL9812597.1"/>
    <property type="molecule type" value="Genomic_DNA"/>
</dbReference>
<accession>A0AAE3FN69</accession>